<accession>A0ABW9V0C8</accession>
<organism evidence="1 2">
    <name type="scientific">Pelagerythrobacter marinus</name>
    <dbReference type="NCBI Taxonomy" id="538382"/>
    <lineage>
        <taxon>Bacteria</taxon>
        <taxon>Pseudomonadati</taxon>
        <taxon>Pseudomonadota</taxon>
        <taxon>Alphaproteobacteria</taxon>
        <taxon>Sphingomonadales</taxon>
        <taxon>Erythrobacteraceae</taxon>
        <taxon>Pelagerythrobacter</taxon>
    </lineage>
</organism>
<dbReference type="Gene3D" id="3.40.50.1820">
    <property type="entry name" value="alpha/beta hydrolase"/>
    <property type="match status" value="1"/>
</dbReference>
<gene>
    <name evidence="1" type="ORF">GRI72_11760</name>
</gene>
<dbReference type="EMBL" id="WTYO01000005">
    <property type="protein sequence ID" value="MXO69495.1"/>
    <property type="molecule type" value="Genomic_DNA"/>
</dbReference>
<reference evidence="1 2" key="1">
    <citation type="submission" date="2019-12" db="EMBL/GenBank/DDBJ databases">
        <title>Genomic-based taxomic classification of the family Erythrobacteraceae.</title>
        <authorList>
            <person name="Xu L."/>
        </authorList>
    </citation>
    <scope>NUCLEOTIDE SEQUENCE [LARGE SCALE GENOMIC DNA]</scope>
    <source>
        <strain evidence="1 2">H32</strain>
    </source>
</reference>
<evidence type="ECO:0000313" key="1">
    <source>
        <dbReference type="EMBL" id="MXO69495.1"/>
    </source>
</evidence>
<dbReference type="InterPro" id="IPR001563">
    <property type="entry name" value="Peptidase_S10"/>
</dbReference>
<proteinExistence type="predicted"/>
<name>A0ABW9V0C8_9SPHN</name>
<protein>
    <submittedName>
        <fullName evidence="1">Peptidase S10</fullName>
    </submittedName>
</protein>
<dbReference type="Proteomes" id="UP000444401">
    <property type="component" value="Unassembled WGS sequence"/>
</dbReference>
<dbReference type="Pfam" id="PF00450">
    <property type="entry name" value="Peptidase_S10"/>
    <property type="match status" value="1"/>
</dbReference>
<sequence length="463" mass="48573">MAATGCADGAVRSEHRVTIEGRTLAYTACAGTLTLRDDAGEPLADLFYTAYFAPGETRAVPRPLTFVWNGGPGADSRLLHFEALGPRVLRDGALVDNPATPLPASDLVFLDPADTGFSRARSDAARKRLYSTTGDIAATRDFIVAFRAAYGRVGSPLFLVGESFGTWRAAGAAEALADSGEDVAGIGLVSGGIPLGESDDRALMRALSLPGRTAAAAAHGKLAGDLMADPVAAIAAAERWARATWYPALADPQGLSDAERARVVAGLARFHGIAPEAIDPQTLWVSPRDFRTALLADRGQTLDVFDMRKAGAPDDDPRAEAAILRYYRESLDVEGGTYAGIEGEALPVGAGWQYDQAPITEESLARALAGEGPPSPSQPWTLRALRKMPAMRVFVAAGLYDSLNSCAANEATVAALPPGAASRIALHCYAGGHMMYDDPAVARLFGADVSAFLGNSGKSRDRD</sequence>
<dbReference type="InterPro" id="IPR029058">
    <property type="entry name" value="AB_hydrolase_fold"/>
</dbReference>
<dbReference type="SUPFAM" id="SSF53474">
    <property type="entry name" value="alpha/beta-Hydrolases"/>
    <property type="match status" value="1"/>
</dbReference>
<evidence type="ECO:0000313" key="2">
    <source>
        <dbReference type="Proteomes" id="UP000444401"/>
    </source>
</evidence>
<keyword evidence="2" id="KW-1185">Reference proteome</keyword>
<comment type="caution">
    <text evidence="1">The sequence shown here is derived from an EMBL/GenBank/DDBJ whole genome shotgun (WGS) entry which is preliminary data.</text>
</comment>